<dbReference type="GO" id="GO:0016491">
    <property type="term" value="F:oxidoreductase activity"/>
    <property type="evidence" value="ECO:0007669"/>
    <property type="project" value="TreeGrafter"/>
</dbReference>
<dbReference type="Pfam" id="PF13646">
    <property type="entry name" value="HEAT_2"/>
    <property type="match status" value="3"/>
</dbReference>
<dbReference type="SUPFAM" id="SSF52540">
    <property type="entry name" value="P-loop containing nucleoside triphosphate hydrolases"/>
    <property type="match status" value="1"/>
</dbReference>
<dbReference type="InterPro" id="IPR027417">
    <property type="entry name" value="P-loop_NTPase"/>
</dbReference>
<evidence type="ECO:0000313" key="4">
    <source>
        <dbReference type="EMBL" id="KAK0626027.1"/>
    </source>
</evidence>
<comment type="caution">
    <text evidence="4">The sequence shown here is derived from an EMBL/GenBank/DDBJ whole genome shotgun (WGS) entry which is preliminary data.</text>
</comment>
<keyword evidence="2" id="KW-0812">Transmembrane</keyword>
<feature type="domain" description="NACHT" evidence="3">
    <location>
        <begin position="452"/>
        <end position="584"/>
    </location>
</feature>
<protein>
    <recommendedName>
        <fullName evidence="3">NACHT domain-containing protein</fullName>
    </recommendedName>
</protein>
<dbReference type="InterPro" id="IPR007111">
    <property type="entry name" value="NACHT_NTPase"/>
</dbReference>
<evidence type="ECO:0000256" key="2">
    <source>
        <dbReference type="SAM" id="Phobius"/>
    </source>
</evidence>
<dbReference type="SUPFAM" id="SSF53474">
    <property type="entry name" value="alpha/beta-Hydrolases"/>
    <property type="match status" value="1"/>
</dbReference>
<dbReference type="PROSITE" id="PS50837">
    <property type="entry name" value="NACHT"/>
    <property type="match status" value="1"/>
</dbReference>
<dbReference type="Proteomes" id="UP001175000">
    <property type="component" value="Unassembled WGS sequence"/>
</dbReference>
<accession>A0AA39X2D5</accession>
<sequence length="1434" mass="161920">MISVNLSQGISSAGRTTALCLLIGAVTVWLWLYPAPTRPDPAPLPPAGPTSDPKRSTQKGGVSLRQVYPSPENKTATDVDIIAIHGLDTQSPDTWIWDPKGARVNWLEDPHMLPKRFPTARIFTCDWPADLFEQPEFVQKMIDEFARLLLAGIKGRPLATNDQPGHDRPIVFVASCLGGIILAKALVMASCEYESVKRATRGIVFLATPFRGTSFQRVATWAEPGLRLWASIRDKHVSNLLELVKSPFDLGELVRSFTTLCQKNELVDHVFIFYETGKSSLPRKVASWLPASLSQEQPLVDSASATLDIVSHPLPLNRPHVTMNKFYGPNDPEYVSVSGVLDILLCDIRNGRPIERADLWIRNNCYSLAELNIERLSGDLLPMDRCYINLAIVEQPGDKTGRSDEEGTAQKDSPFSLLARLKIETPDKTIEVTLPTLFKSRKARNGVERQPRRILIRGQAGVGKTTLCKKIVYEFAHGEKWQEWRDLFDRVLWVPLRNLKRDERRHIAGYDMPHLFRHEYFSHSDGQVLADALCKTLEDPKSARTLFLLDGLDEVSQDLDGDMLRFLKKLLNQPNVIITSRPHAILPPGLDPIQLELETIGFYPDQVTDYVKMAFINPETGETDSEKPGKIQSYLQRHQLVLGLVRIPVQLDALCYTWDTFDGKAIPQTMTAIYRAIEENLWKKDIVRLERRTPGQVRVARRPEINNSVKNEAHLLEVLAFTGMYNDTIDFEPAHRDAISEELSSIGTNLFFDEILGHLSFLRTSDLSSNDRHRNYHFLHLTFQEYFAARYFVRQWKAEQYLNCLQLSDGQCSNIEPATFLQEHKYDPRYDIFWRFVAGLLDADGKALGVFQTIEDEPRDLLGPTHQRLVMHCLSEVERKKSTFTELRAKLESQLEQWLLFECDLTKSSRLAREMECPEQVLVNALEQASEDVRLILLESLSTRTTVPSSIINVAFSWLSDCVSKRLCIAILGVLRYQHNCLPDTILQGITARLKDKDRDDVRYAAIQALQGRTDLSEVLQGITARLKDKHWYVRQAAIQALQGRTDLSKEVLQGITARLKDKDGNVRYAAIQALQGRTDLSEALQGITARLKDKDWDVRRAAIQALQGRTDLSEELQGITARLEDEHRNVRYAAIQALQGRTDLSEVLQGITARLKDEDEDVRYAAIQALQGRTDLSEVLQGITARLKDEDEDVRYAAIQALQGRTDLSEVLQGITARLKDKHWYVRRAAIQALQGRTDLSEVLQGITARLEDEDGDVRWAAIQALQGRTDLSEAVLQGITARLEDEDGDVRWAAIQALQGRTDLSEEVLQGITARLEDEDEDVRWAAIQALQGQVVLSLDVLSPYVKSFYKALLQESFQKHVYWHTLDSGFIGVGLRHISLGGGQCSRKEVVKLLLGNGAVTEEKDGDQQPPPHRTTGGWEEAVAKLLQLKT</sequence>
<dbReference type="InterPro" id="IPR055496">
    <property type="entry name" value="DUF7068"/>
</dbReference>
<dbReference type="Gene3D" id="3.40.50.300">
    <property type="entry name" value="P-loop containing nucleotide triphosphate hydrolases"/>
    <property type="match status" value="1"/>
</dbReference>
<evidence type="ECO:0000259" key="3">
    <source>
        <dbReference type="PROSITE" id="PS50837"/>
    </source>
</evidence>
<evidence type="ECO:0000256" key="1">
    <source>
        <dbReference type="SAM" id="MobiDB-lite"/>
    </source>
</evidence>
<gene>
    <name evidence="4" type="ORF">B0T14DRAFT_422606</name>
</gene>
<organism evidence="4 5">
    <name type="scientific">Immersiella caudata</name>
    <dbReference type="NCBI Taxonomy" id="314043"/>
    <lineage>
        <taxon>Eukaryota</taxon>
        <taxon>Fungi</taxon>
        <taxon>Dikarya</taxon>
        <taxon>Ascomycota</taxon>
        <taxon>Pezizomycotina</taxon>
        <taxon>Sordariomycetes</taxon>
        <taxon>Sordariomycetidae</taxon>
        <taxon>Sordariales</taxon>
        <taxon>Lasiosphaeriaceae</taxon>
        <taxon>Immersiella</taxon>
    </lineage>
</organism>
<keyword evidence="5" id="KW-1185">Reference proteome</keyword>
<dbReference type="Pfam" id="PF23238">
    <property type="entry name" value="DUF7068"/>
    <property type="match status" value="1"/>
</dbReference>
<dbReference type="SUPFAM" id="SSF48371">
    <property type="entry name" value="ARM repeat"/>
    <property type="match status" value="1"/>
</dbReference>
<dbReference type="EMBL" id="JAULSU010000002">
    <property type="protein sequence ID" value="KAK0626027.1"/>
    <property type="molecule type" value="Genomic_DNA"/>
</dbReference>
<feature type="region of interest" description="Disordered" evidence="1">
    <location>
        <begin position="41"/>
        <end position="69"/>
    </location>
</feature>
<keyword evidence="2" id="KW-1133">Transmembrane helix</keyword>
<evidence type="ECO:0000313" key="5">
    <source>
        <dbReference type="Proteomes" id="UP001175000"/>
    </source>
</evidence>
<dbReference type="PANTHER" id="PTHR12697:SF5">
    <property type="entry name" value="DEOXYHYPUSINE HYDROXYLASE"/>
    <property type="match status" value="1"/>
</dbReference>
<proteinExistence type="predicted"/>
<dbReference type="InterPro" id="IPR029058">
    <property type="entry name" value="AB_hydrolase_fold"/>
</dbReference>
<keyword evidence="2" id="KW-0472">Membrane</keyword>
<dbReference type="PANTHER" id="PTHR12697">
    <property type="entry name" value="PBS LYASE HEAT-LIKE PROTEIN"/>
    <property type="match status" value="1"/>
</dbReference>
<feature type="transmembrane region" description="Helical" evidence="2">
    <location>
        <begin position="12"/>
        <end position="32"/>
    </location>
</feature>
<dbReference type="InterPro" id="IPR011989">
    <property type="entry name" value="ARM-like"/>
</dbReference>
<dbReference type="Pfam" id="PF05729">
    <property type="entry name" value="NACHT"/>
    <property type="match status" value="1"/>
</dbReference>
<name>A0AA39X2D5_9PEZI</name>
<dbReference type="Gene3D" id="1.25.10.10">
    <property type="entry name" value="Leucine-rich Repeat Variant"/>
    <property type="match status" value="3"/>
</dbReference>
<reference evidence="4" key="1">
    <citation type="submission" date="2023-06" db="EMBL/GenBank/DDBJ databases">
        <title>Genome-scale phylogeny and comparative genomics of the fungal order Sordariales.</title>
        <authorList>
            <consortium name="Lawrence Berkeley National Laboratory"/>
            <person name="Hensen N."/>
            <person name="Bonometti L."/>
            <person name="Westerberg I."/>
            <person name="Brannstrom I.O."/>
            <person name="Guillou S."/>
            <person name="Cros-Aarteil S."/>
            <person name="Calhoun S."/>
            <person name="Haridas S."/>
            <person name="Kuo A."/>
            <person name="Mondo S."/>
            <person name="Pangilinan J."/>
            <person name="Riley R."/>
            <person name="Labutti K."/>
            <person name="Andreopoulos B."/>
            <person name="Lipzen A."/>
            <person name="Chen C."/>
            <person name="Yanf M."/>
            <person name="Daum C."/>
            <person name="Ng V."/>
            <person name="Clum A."/>
            <person name="Steindorff A."/>
            <person name="Ohm R."/>
            <person name="Martin F."/>
            <person name="Silar P."/>
            <person name="Natvig D."/>
            <person name="Lalanne C."/>
            <person name="Gautier V."/>
            <person name="Ament-Velasquez S.L."/>
            <person name="Kruys A."/>
            <person name="Hutchinson M.I."/>
            <person name="Powell A.J."/>
            <person name="Barry K."/>
            <person name="Miller A.N."/>
            <person name="Grigoriev I.V."/>
            <person name="Debuchy R."/>
            <person name="Gladieux P."/>
            <person name="Thoren M.H."/>
            <person name="Johannesson H."/>
        </authorList>
    </citation>
    <scope>NUCLEOTIDE SEQUENCE</scope>
    <source>
        <strain evidence="4">CBS 606.72</strain>
    </source>
</reference>
<dbReference type="InterPro" id="IPR004155">
    <property type="entry name" value="PBS_lyase_HEAT"/>
</dbReference>
<dbReference type="InterPro" id="IPR016024">
    <property type="entry name" value="ARM-type_fold"/>
</dbReference>
<dbReference type="SMART" id="SM00567">
    <property type="entry name" value="EZ_HEAT"/>
    <property type="match status" value="10"/>
</dbReference>